<comment type="function">
    <text evidence="7">Catalyzes the methyl esterification of L-isoaspartyl residues in peptides and proteins that result from spontaneous decomposition of normal L-aspartyl and L-asparaginyl residues. It plays a role in the repair and/or degradation of damaged proteins.</text>
</comment>
<dbReference type="FunFam" id="3.40.50.150:FF:000010">
    <property type="entry name" value="Protein-L-isoaspartate O-methyltransferase"/>
    <property type="match status" value="1"/>
</dbReference>
<dbReference type="PROSITE" id="PS01279">
    <property type="entry name" value="PCMT"/>
    <property type="match status" value="1"/>
</dbReference>
<dbReference type="GO" id="GO:0004719">
    <property type="term" value="F:protein-L-isoaspartate (D-aspartate) O-methyltransferase activity"/>
    <property type="evidence" value="ECO:0007669"/>
    <property type="project" value="UniProtKB-UniRule"/>
</dbReference>
<dbReference type="Pfam" id="PF01135">
    <property type="entry name" value="PCMT"/>
    <property type="match status" value="1"/>
</dbReference>
<reference evidence="8 9" key="1">
    <citation type="submission" date="2019-11" db="EMBL/GenBank/DDBJ databases">
        <authorList>
            <person name="Zheng R.K."/>
            <person name="Sun C.M."/>
        </authorList>
    </citation>
    <scope>NUCLEOTIDE SEQUENCE [LARGE SCALE GENOMIC DNA]</scope>
    <source>
        <strain evidence="8 9">WC007</strain>
    </source>
</reference>
<comment type="similarity">
    <text evidence="2 7">Belongs to the methyltransferase superfamily. L-isoaspartyl/D-aspartyl protein methyltransferase family.</text>
</comment>
<keyword evidence="3 7" id="KW-0963">Cytoplasm</keyword>
<evidence type="ECO:0000256" key="1">
    <source>
        <dbReference type="ARBA" id="ARBA00004496"/>
    </source>
</evidence>
<keyword evidence="5 7" id="KW-0808">Transferase</keyword>
<protein>
    <recommendedName>
        <fullName evidence="7">Protein-L-isoaspartate O-methyltransferase</fullName>
        <ecNumber evidence="7">2.1.1.77</ecNumber>
    </recommendedName>
    <alternativeName>
        <fullName evidence="7">L-isoaspartyl protein carboxyl methyltransferase</fullName>
    </alternativeName>
    <alternativeName>
        <fullName evidence="7">Protein L-isoaspartyl methyltransferase</fullName>
    </alternativeName>
    <alternativeName>
        <fullName evidence="7">Protein-beta-aspartate methyltransferase</fullName>
        <shortName evidence="7">PIMT</shortName>
    </alternativeName>
</protein>
<evidence type="ECO:0000256" key="6">
    <source>
        <dbReference type="ARBA" id="ARBA00022691"/>
    </source>
</evidence>
<dbReference type="InterPro" id="IPR000682">
    <property type="entry name" value="PCMT"/>
</dbReference>
<evidence type="ECO:0000256" key="3">
    <source>
        <dbReference type="ARBA" id="ARBA00022490"/>
    </source>
</evidence>
<name>A0A6I6JU12_9BACT</name>
<evidence type="ECO:0000313" key="8">
    <source>
        <dbReference type="EMBL" id="QGY44528.1"/>
    </source>
</evidence>
<dbReference type="PANTHER" id="PTHR11579:SF0">
    <property type="entry name" value="PROTEIN-L-ISOASPARTATE(D-ASPARTATE) O-METHYLTRANSFERASE"/>
    <property type="match status" value="1"/>
</dbReference>
<comment type="catalytic activity">
    <reaction evidence="7">
        <text>[protein]-L-isoaspartate + S-adenosyl-L-methionine = [protein]-L-isoaspartate alpha-methyl ester + S-adenosyl-L-homocysteine</text>
        <dbReference type="Rhea" id="RHEA:12705"/>
        <dbReference type="Rhea" id="RHEA-COMP:12143"/>
        <dbReference type="Rhea" id="RHEA-COMP:12144"/>
        <dbReference type="ChEBI" id="CHEBI:57856"/>
        <dbReference type="ChEBI" id="CHEBI:59789"/>
        <dbReference type="ChEBI" id="CHEBI:90596"/>
        <dbReference type="ChEBI" id="CHEBI:90598"/>
        <dbReference type="EC" id="2.1.1.77"/>
    </reaction>
</comment>
<proteinExistence type="inferred from homology"/>
<evidence type="ECO:0000256" key="7">
    <source>
        <dbReference type="HAMAP-Rule" id="MF_00090"/>
    </source>
</evidence>
<dbReference type="Gene3D" id="3.40.50.150">
    <property type="entry name" value="Vaccinia Virus protein VP39"/>
    <property type="match status" value="1"/>
</dbReference>
<keyword evidence="4 7" id="KW-0489">Methyltransferase</keyword>
<evidence type="ECO:0000256" key="4">
    <source>
        <dbReference type="ARBA" id="ARBA00022603"/>
    </source>
</evidence>
<dbReference type="PANTHER" id="PTHR11579">
    <property type="entry name" value="PROTEIN-L-ISOASPARTATE O-METHYLTRANSFERASE"/>
    <property type="match status" value="1"/>
</dbReference>
<feature type="active site" evidence="7">
    <location>
        <position position="89"/>
    </location>
</feature>
<dbReference type="GO" id="GO:0032259">
    <property type="term" value="P:methylation"/>
    <property type="evidence" value="ECO:0007669"/>
    <property type="project" value="UniProtKB-KW"/>
</dbReference>
<gene>
    <name evidence="7" type="primary">pcm</name>
    <name evidence="8" type="ORF">GM418_12915</name>
</gene>
<dbReference type="AlphaFoldDB" id="A0A6I6JU12"/>
<organism evidence="8 9">
    <name type="scientific">Maribellus comscasis</name>
    <dbReference type="NCBI Taxonomy" id="2681766"/>
    <lineage>
        <taxon>Bacteria</taxon>
        <taxon>Pseudomonadati</taxon>
        <taxon>Bacteroidota</taxon>
        <taxon>Bacteroidia</taxon>
        <taxon>Marinilabiliales</taxon>
        <taxon>Prolixibacteraceae</taxon>
        <taxon>Maribellus</taxon>
    </lineage>
</organism>
<evidence type="ECO:0000256" key="2">
    <source>
        <dbReference type="ARBA" id="ARBA00005369"/>
    </source>
</evidence>
<dbReference type="KEGG" id="mcos:GM418_12915"/>
<dbReference type="EMBL" id="CP046401">
    <property type="protein sequence ID" value="QGY44528.1"/>
    <property type="molecule type" value="Genomic_DNA"/>
</dbReference>
<keyword evidence="9" id="KW-1185">Reference proteome</keyword>
<sequence length="241" mass="27409">MRRYWRTKVLKVLILSFLILFFSAGLNAQKFENRRMNMVAVQIEARGITNEKILKAFRTVERHKFVDPEFLALAYNDSPLPIDEGQTISQPYVVAFMTESLDLEVNEKVLEIGTGSGYQAAILAELCDSVFTIEIFESLARKAKNLFDDLGYKNIIPKTGDGYKGWPEYAPFDAIIVTCSPTHIPEPLKEQLAEGGRMIIPVGKSYTQQLVLLEKKKGKIKEKKILPVRFVPMLDEDGKKY</sequence>
<keyword evidence="6 7" id="KW-0949">S-adenosyl-L-methionine</keyword>
<comment type="subcellular location">
    <subcellularLocation>
        <location evidence="1 7">Cytoplasm</location>
    </subcellularLocation>
</comment>
<dbReference type="NCBIfam" id="NF001453">
    <property type="entry name" value="PRK00312.1"/>
    <property type="match status" value="1"/>
</dbReference>
<evidence type="ECO:0000256" key="5">
    <source>
        <dbReference type="ARBA" id="ARBA00022679"/>
    </source>
</evidence>
<dbReference type="InterPro" id="IPR029063">
    <property type="entry name" value="SAM-dependent_MTases_sf"/>
</dbReference>
<accession>A0A6I6JU12</accession>
<dbReference type="SUPFAM" id="SSF53335">
    <property type="entry name" value="S-adenosyl-L-methionine-dependent methyltransferases"/>
    <property type="match status" value="1"/>
</dbReference>
<dbReference type="EC" id="2.1.1.77" evidence="7"/>
<dbReference type="HAMAP" id="MF_00090">
    <property type="entry name" value="PIMT"/>
    <property type="match status" value="1"/>
</dbReference>
<dbReference type="CDD" id="cd02440">
    <property type="entry name" value="AdoMet_MTases"/>
    <property type="match status" value="1"/>
</dbReference>
<dbReference type="GO" id="GO:0030091">
    <property type="term" value="P:protein repair"/>
    <property type="evidence" value="ECO:0007669"/>
    <property type="project" value="UniProtKB-UniRule"/>
</dbReference>
<dbReference type="GO" id="GO:0005737">
    <property type="term" value="C:cytoplasm"/>
    <property type="evidence" value="ECO:0007669"/>
    <property type="project" value="UniProtKB-SubCell"/>
</dbReference>
<dbReference type="Proteomes" id="UP000428260">
    <property type="component" value="Chromosome"/>
</dbReference>
<evidence type="ECO:0000313" key="9">
    <source>
        <dbReference type="Proteomes" id="UP000428260"/>
    </source>
</evidence>
<dbReference type="NCBIfam" id="TIGR00080">
    <property type="entry name" value="pimt"/>
    <property type="match status" value="1"/>
</dbReference>
<dbReference type="RefSeq" id="WP_158866888.1">
    <property type="nucleotide sequence ID" value="NZ_CP046401.1"/>
</dbReference>